<name>A0AAN9UPX1_9PEZI</name>
<dbReference type="AlphaFoldDB" id="A0AAN9UPX1"/>
<evidence type="ECO:0000313" key="2">
    <source>
        <dbReference type="EMBL" id="KAK7751871.1"/>
    </source>
</evidence>
<accession>A0AAN9UPX1</accession>
<dbReference type="Proteomes" id="UP001320420">
    <property type="component" value="Unassembled WGS sequence"/>
</dbReference>
<reference evidence="2 3" key="1">
    <citation type="submission" date="2024-02" db="EMBL/GenBank/DDBJ databases">
        <title>De novo assembly and annotation of 12 fungi associated with fruit tree decline syndrome in Ontario, Canada.</title>
        <authorList>
            <person name="Sulman M."/>
            <person name="Ellouze W."/>
            <person name="Ilyukhin E."/>
        </authorList>
    </citation>
    <scope>NUCLEOTIDE SEQUENCE [LARGE SCALE GENOMIC DNA]</scope>
    <source>
        <strain evidence="2 3">M11/M66-122</strain>
    </source>
</reference>
<protein>
    <submittedName>
        <fullName evidence="2">Uncharacterized protein</fullName>
    </submittedName>
</protein>
<organism evidence="2 3">
    <name type="scientific">Diatrype stigma</name>
    <dbReference type="NCBI Taxonomy" id="117547"/>
    <lineage>
        <taxon>Eukaryota</taxon>
        <taxon>Fungi</taxon>
        <taxon>Dikarya</taxon>
        <taxon>Ascomycota</taxon>
        <taxon>Pezizomycotina</taxon>
        <taxon>Sordariomycetes</taxon>
        <taxon>Xylariomycetidae</taxon>
        <taxon>Xylariales</taxon>
        <taxon>Diatrypaceae</taxon>
        <taxon>Diatrype</taxon>
    </lineage>
</organism>
<keyword evidence="3" id="KW-1185">Reference proteome</keyword>
<comment type="caution">
    <text evidence="2">The sequence shown here is derived from an EMBL/GenBank/DDBJ whole genome shotgun (WGS) entry which is preliminary data.</text>
</comment>
<feature type="region of interest" description="Disordered" evidence="1">
    <location>
        <begin position="114"/>
        <end position="141"/>
    </location>
</feature>
<sequence length="175" mass="18970">MADEDLSAELLGFQLSDSDGEDADADANPGVGTGAEPDKAARTAQSEEAFQAVKRTYRVKVENGEIWRTIKLPLPTDIAVTKPGAQALLHAVEELYFFQRYAEGAAFVRRVLSSDNNRDSNGDSATVDEDGDGTTAAPALDEDTRKTLRYYEMRCMQRQQGAGVMTADANTNTVT</sequence>
<evidence type="ECO:0000256" key="1">
    <source>
        <dbReference type="SAM" id="MobiDB-lite"/>
    </source>
</evidence>
<gene>
    <name evidence="2" type="ORF">SLS62_006172</name>
</gene>
<proteinExistence type="predicted"/>
<feature type="region of interest" description="Disordered" evidence="1">
    <location>
        <begin position="13"/>
        <end position="44"/>
    </location>
</feature>
<dbReference type="EMBL" id="JAKJXP020000044">
    <property type="protein sequence ID" value="KAK7751871.1"/>
    <property type="molecule type" value="Genomic_DNA"/>
</dbReference>
<evidence type="ECO:0000313" key="3">
    <source>
        <dbReference type="Proteomes" id="UP001320420"/>
    </source>
</evidence>